<reference evidence="1 2" key="1">
    <citation type="submission" date="2024-10" db="EMBL/GenBank/DDBJ databases">
        <title>The Natural Products Discovery Center: Release of the First 8490 Sequenced Strains for Exploring Actinobacteria Biosynthetic Diversity.</title>
        <authorList>
            <person name="Kalkreuter E."/>
            <person name="Kautsar S.A."/>
            <person name="Yang D."/>
            <person name="Bader C.D."/>
            <person name="Teijaro C.N."/>
            <person name="Fluegel L."/>
            <person name="Davis C.M."/>
            <person name="Simpson J.R."/>
            <person name="Lauterbach L."/>
            <person name="Steele A.D."/>
            <person name="Gui C."/>
            <person name="Meng S."/>
            <person name="Li G."/>
            <person name="Viehrig K."/>
            <person name="Ye F."/>
            <person name="Su P."/>
            <person name="Kiefer A.F."/>
            <person name="Nichols A."/>
            <person name="Cepeda A.J."/>
            <person name="Yan W."/>
            <person name="Fan B."/>
            <person name="Jiang Y."/>
            <person name="Adhikari A."/>
            <person name="Zheng C.-J."/>
            <person name="Schuster L."/>
            <person name="Cowan T.M."/>
            <person name="Smanski M.J."/>
            <person name="Chevrette M.G."/>
            <person name="De Carvalho L.P.S."/>
            <person name="Shen B."/>
        </authorList>
    </citation>
    <scope>NUCLEOTIDE SEQUENCE [LARGE SCALE GENOMIC DNA]</scope>
    <source>
        <strain evidence="1 2">NPDC049639</strain>
    </source>
</reference>
<dbReference type="InterPro" id="IPR016024">
    <property type="entry name" value="ARM-type_fold"/>
</dbReference>
<dbReference type="InterPro" id="IPR011989">
    <property type="entry name" value="ARM-like"/>
</dbReference>
<dbReference type="EMBL" id="JBITLV010000002">
    <property type="protein sequence ID" value="MFI7587042.1"/>
    <property type="molecule type" value="Genomic_DNA"/>
</dbReference>
<sequence length="1485" mass="163845">MSPAPGGESDKIGNRYEQAWTVRHLIYVLVGHGESIKVEDRGEIGDGSEFTFRADGEVHVHQVKRQHGLVNNWSVRSLQSLGIWKNAQRHVALGRTYHFVSTIPFQHGVELIDFARRSASPSDFQQNWLPNKPLRDDLVELKSDELLGSMEEAWTTLRGMTVQWPDERELDRGNAALASLLFEGVAGQLAIAGLSKLVIDHLGVELTAPYIDGLLPKYGLRRTTSARSTALGDQVRAATSRWLSAVSAELLHPVIRRDEAMQLEDLITSDRGQLTFLVGTAGGGKSAVLHQTVERLTSQGTPTLVFRLDRLDPFASSEELGAQLDINASPVTALASAAAGAPSVLVVDQVDAVSFVSGRMPSSFDVIADLIREATAFPQMRVVLVSRKFDLDNDERIRGLAQRPETSTVTVGQLTDEQVNAAVQAMGLRPEALETQQRDLLRVPLHLVLLSIVVAEPNALRFETSMHLFDAYWDRKARDVARDRPGTKLIDVLRVMTEAISSQQRLSVPMTVLDKDGLTDSATVLVSQHILVRYGREIAFFHEAFFDYAFARLWIERDESLTLFLESGEQELFRRAQVRQIMTHLRSSYPERFLRDLDEMFRSDAIRVHIKEAALAVLGVIADPQPDESDLMVSLSGSSAQQAGRIWSHLRTVAWFQRLDADGHVEQWLASGDQALQERALQLIAAVARGVPDRLAGLLAAHRDEPTYASWLRWIVRFAEVQSSQALFDLLCEGVGSGLYRGFEDELWFSIYGLAERRPRWMVDLFVAYLLTSKAGLTLGPDGQVAALNDRRHSFSEMAAQAAKAEPAYYIDKLLPYLLVVMSKTQVEHSGEGLPTDAHFSHRDPGDANDSDLGDALFHGMAVAIKQVAGDDADEIELTIELLALSPHDAAQWLLYQGLIASGESYAERAAEILLEQRSRIMSGYAGNGVWTTRELLQVIGPHVDADTLARIESLVRDLQFSWERRRPGWYAFTLLSALDESRLSDLGRRRLGEYRRLFGVEQPGEPTRMEGGFIGSPIPDAAAPSMSDTNWLQAMNRHHAEREDWTSFTGGARELSRVLQEQVKQDPERFARLSLSLTSETNPAYGDAILVGLGEAEAINDDNLIYSAIRHIASFGHEENDRWLGWPLRLYMKQVPLDLVELLRDRALTTTDPSDDGMRIWGDREQERARDIVSSGINTARGSLVNTLANLVIFDGLDGTRADAALPVVEVLSADPSMPVRACVARLIRACIEYQRPEAIRAFWRLIDAPDILLATEHLSWLIRILGDENPASMQPVVERMLASSEAEARSAGAGMATFAALEWALPQMLELALSGDDATSRAEVARVCAHRLVHTSNVEIATATLIGLMDDESEAVRKAAAEVAVVLRGQALQPYRTVVQALMSSRAFSNALPQLLISLERAPDRVSGLVLTCAQSFVALFGADAADVRAGSAGEARDVAELVIRALAQSRTSAERAALLDVLDELLLVGAYGVEDVIGAAER</sequence>
<keyword evidence="2" id="KW-1185">Reference proteome</keyword>
<gene>
    <name evidence="1" type="ORF">ACIB24_08210</name>
</gene>
<proteinExistence type="predicted"/>
<protein>
    <recommendedName>
        <fullName evidence="3">ATP-binding protein</fullName>
    </recommendedName>
</protein>
<dbReference type="SUPFAM" id="SSF48371">
    <property type="entry name" value="ARM repeat"/>
    <property type="match status" value="1"/>
</dbReference>
<dbReference type="RefSeq" id="WP_398277913.1">
    <property type="nucleotide sequence ID" value="NZ_JBITLV010000002.1"/>
</dbReference>
<dbReference type="Proteomes" id="UP001612915">
    <property type="component" value="Unassembled WGS sequence"/>
</dbReference>
<organism evidence="1 2">
    <name type="scientific">Spongisporangium articulatum</name>
    <dbReference type="NCBI Taxonomy" id="3362603"/>
    <lineage>
        <taxon>Bacteria</taxon>
        <taxon>Bacillati</taxon>
        <taxon>Actinomycetota</taxon>
        <taxon>Actinomycetes</taxon>
        <taxon>Kineosporiales</taxon>
        <taxon>Kineosporiaceae</taxon>
        <taxon>Spongisporangium</taxon>
    </lineage>
</organism>
<evidence type="ECO:0000313" key="1">
    <source>
        <dbReference type="EMBL" id="MFI7587042.1"/>
    </source>
</evidence>
<evidence type="ECO:0000313" key="2">
    <source>
        <dbReference type="Proteomes" id="UP001612915"/>
    </source>
</evidence>
<comment type="caution">
    <text evidence="1">The sequence shown here is derived from an EMBL/GenBank/DDBJ whole genome shotgun (WGS) entry which is preliminary data.</text>
</comment>
<dbReference type="SUPFAM" id="SSF52540">
    <property type="entry name" value="P-loop containing nucleoside triphosphate hydrolases"/>
    <property type="match status" value="1"/>
</dbReference>
<accession>A0ABW8AN63</accession>
<dbReference type="Gene3D" id="1.25.10.10">
    <property type="entry name" value="Leucine-rich Repeat Variant"/>
    <property type="match status" value="1"/>
</dbReference>
<name>A0ABW8AN63_9ACTN</name>
<dbReference type="InterPro" id="IPR027417">
    <property type="entry name" value="P-loop_NTPase"/>
</dbReference>
<evidence type="ECO:0008006" key="3">
    <source>
        <dbReference type="Google" id="ProtNLM"/>
    </source>
</evidence>